<dbReference type="InterPro" id="IPR006153">
    <property type="entry name" value="Cation/H_exchanger_TM"/>
</dbReference>
<evidence type="ECO:0000256" key="3">
    <source>
        <dbReference type="ARBA" id="ARBA00022449"/>
    </source>
</evidence>
<feature type="transmembrane region" description="Helical" evidence="9">
    <location>
        <begin position="365"/>
        <end position="386"/>
    </location>
</feature>
<dbReference type="Gene3D" id="3.40.50.720">
    <property type="entry name" value="NAD(P)-binding Rossmann-like Domain"/>
    <property type="match status" value="1"/>
</dbReference>
<feature type="transmembrane region" description="Helical" evidence="9">
    <location>
        <begin position="60"/>
        <end position="79"/>
    </location>
</feature>
<accession>A0A3A4NQL9</accession>
<dbReference type="GO" id="GO:0005886">
    <property type="term" value="C:plasma membrane"/>
    <property type="evidence" value="ECO:0007669"/>
    <property type="project" value="UniProtKB-SubCell"/>
</dbReference>
<keyword evidence="5 9" id="KW-0812">Transmembrane</keyword>
<dbReference type="Gene3D" id="1.20.1530.20">
    <property type="match status" value="1"/>
</dbReference>
<dbReference type="Pfam" id="PF00999">
    <property type="entry name" value="Na_H_Exchanger"/>
    <property type="match status" value="1"/>
</dbReference>
<protein>
    <submittedName>
        <fullName evidence="12">Uncharacterized protein</fullName>
    </submittedName>
</protein>
<organism evidence="12 13">
    <name type="scientific">Abyssobacteria bacterium (strain SURF_5)</name>
    <dbReference type="NCBI Taxonomy" id="2093360"/>
    <lineage>
        <taxon>Bacteria</taxon>
        <taxon>Pseudomonadati</taxon>
        <taxon>Candidatus Hydrogenedentota</taxon>
        <taxon>Candidatus Abyssobacteria</taxon>
    </lineage>
</organism>
<keyword evidence="2" id="KW-0813">Transport</keyword>
<feature type="transmembrane region" description="Helical" evidence="9">
    <location>
        <begin position="186"/>
        <end position="211"/>
    </location>
</feature>
<dbReference type="Pfam" id="PF02254">
    <property type="entry name" value="TrkA_N"/>
    <property type="match status" value="1"/>
</dbReference>
<evidence type="ECO:0000256" key="7">
    <source>
        <dbReference type="ARBA" id="ARBA00023065"/>
    </source>
</evidence>
<proteinExistence type="predicted"/>
<dbReference type="InterPro" id="IPR036291">
    <property type="entry name" value="NAD(P)-bd_dom_sf"/>
</dbReference>
<sequence>MHESILFGIACIFLLGIGAQWLAWRLRFPAILLLLIAGFLAGPVTGIIDPDELLGDLLPPLVSLSVGIILFEGGLSLKFRELRQIAGVVRNLLSVGVIVTWAIAASAAYRVLDLDFGIAVLLGAILVVTGPTVIIPLLRHVRPSAQVGSILKWEGILVDPIGAVLAVLTFEVILQTELQPLARVAILGLLKTVVAGGLAGIVAAFVLLLFLRKFWIPDFLQNPASLMAVIAVFVGSNAIQAESGLLATTVMGLILANQKKVPVKHIVEFKENLRVLLISSLFVLLAARMQVRQFTEMGIESLAFLAALVVVGRPASVFFSTLGSELSWRERLFLSWMAPRGIVAAAVSSVFALRLSEAGYGEANILVPLTFFVVAGTVALYGLTAAPMARLLKISKADSQGVLMAGAHTWAREMARTLVDQGYEVLLVDTNRRNVYQCRMSGLSAMHANILADRFFSETELDGIRRLIALTPNDEVNSLACLKGRERFGRDQVYQLIHEEAKEEWKYGPPAADFGRYLFAPGVTYERLDVQFGEGAAIKRNRLTEEFGYEDFRKLYGEEAIPLFIIVDGELTVITADTQPNPKPGQTLISLVPAPRG</sequence>
<feature type="transmembrane region" description="Helical" evidence="9">
    <location>
        <begin position="31"/>
        <end position="48"/>
    </location>
</feature>
<dbReference type="SUPFAM" id="SSF51735">
    <property type="entry name" value="NAD(P)-binding Rossmann-fold domains"/>
    <property type="match status" value="1"/>
</dbReference>
<name>A0A3A4NQL9_ABYX5</name>
<comment type="subcellular location">
    <subcellularLocation>
        <location evidence="1">Cell membrane</location>
        <topology evidence="1">Multi-pass membrane protein</topology>
    </subcellularLocation>
</comment>
<evidence type="ECO:0000256" key="8">
    <source>
        <dbReference type="ARBA" id="ARBA00023136"/>
    </source>
</evidence>
<dbReference type="GO" id="GO:0006813">
    <property type="term" value="P:potassium ion transport"/>
    <property type="evidence" value="ECO:0007669"/>
    <property type="project" value="InterPro"/>
</dbReference>
<evidence type="ECO:0000256" key="5">
    <source>
        <dbReference type="ARBA" id="ARBA00022692"/>
    </source>
</evidence>
<evidence type="ECO:0000313" key="13">
    <source>
        <dbReference type="Proteomes" id="UP000265882"/>
    </source>
</evidence>
<keyword evidence="6 9" id="KW-1133">Transmembrane helix</keyword>
<dbReference type="PANTHER" id="PTHR32507">
    <property type="entry name" value="NA(+)/H(+) ANTIPORTER 1"/>
    <property type="match status" value="1"/>
</dbReference>
<dbReference type="InterPro" id="IPR003148">
    <property type="entry name" value="RCK_N"/>
</dbReference>
<keyword evidence="7" id="KW-0406">Ion transport</keyword>
<feature type="transmembrane region" description="Helical" evidence="9">
    <location>
        <begin position="118"/>
        <end position="138"/>
    </location>
</feature>
<dbReference type="Proteomes" id="UP000265882">
    <property type="component" value="Unassembled WGS sequence"/>
</dbReference>
<feature type="domain" description="RCK N-terminal" evidence="11">
    <location>
        <begin position="404"/>
        <end position="503"/>
    </location>
</feature>
<evidence type="ECO:0000256" key="4">
    <source>
        <dbReference type="ARBA" id="ARBA00022475"/>
    </source>
</evidence>
<feature type="domain" description="Cation/H+ exchanger transmembrane" evidence="10">
    <location>
        <begin position="17"/>
        <end position="389"/>
    </location>
</feature>
<evidence type="ECO:0000256" key="9">
    <source>
        <dbReference type="SAM" id="Phobius"/>
    </source>
</evidence>
<gene>
    <name evidence="12" type="ORF">C4520_07775</name>
</gene>
<comment type="caution">
    <text evidence="12">The sequence shown here is derived from an EMBL/GenBank/DDBJ whole genome shotgun (WGS) entry which is preliminary data.</text>
</comment>
<reference evidence="12 13" key="1">
    <citation type="journal article" date="2017" name="ISME J.">
        <title>Energy and carbon metabolisms in a deep terrestrial subsurface fluid microbial community.</title>
        <authorList>
            <person name="Momper L."/>
            <person name="Jungbluth S.P."/>
            <person name="Lee M.D."/>
            <person name="Amend J.P."/>
        </authorList>
    </citation>
    <scope>NUCLEOTIDE SEQUENCE [LARGE SCALE GENOMIC DNA]</scope>
    <source>
        <strain evidence="12">SURF_5</strain>
    </source>
</reference>
<feature type="transmembrane region" description="Helical" evidence="9">
    <location>
        <begin position="150"/>
        <end position="174"/>
    </location>
</feature>
<evidence type="ECO:0000259" key="11">
    <source>
        <dbReference type="Pfam" id="PF02254"/>
    </source>
</evidence>
<keyword evidence="3" id="KW-0050">Antiport</keyword>
<evidence type="ECO:0000256" key="6">
    <source>
        <dbReference type="ARBA" id="ARBA00022989"/>
    </source>
</evidence>
<dbReference type="PANTHER" id="PTHR32507:SF0">
    <property type="entry name" value="NA(+)_H(+) ANTIPORTER 2-RELATED"/>
    <property type="match status" value="1"/>
</dbReference>
<evidence type="ECO:0000313" key="12">
    <source>
        <dbReference type="EMBL" id="RJP22747.1"/>
    </source>
</evidence>
<evidence type="ECO:0000259" key="10">
    <source>
        <dbReference type="Pfam" id="PF00999"/>
    </source>
</evidence>
<keyword evidence="4" id="KW-1003">Cell membrane</keyword>
<dbReference type="GO" id="GO:1902600">
    <property type="term" value="P:proton transmembrane transport"/>
    <property type="evidence" value="ECO:0007669"/>
    <property type="project" value="InterPro"/>
</dbReference>
<feature type="transmembrane region" description="Helical" evidence="9">
    <location>
        <begin position="303"/>
        <end position="322"/>
    </location>
</feature>
<evidence type="ECO:0000256" key="2">
    <source>
        <dbReference type="ARBA" id="ARBA00022448"/>
    </source>
</evidence>
<feature type="transmembrane region" description="Helical" evidence="9">
    <location>
        <begin position="334"/>
        <end position="353"/>
    </location>
</feature>
<dbReference type="EMBL" id="QZKU01000054">
    <property type="protein sequence ID" value="RJP22747.1"/>
    <property type="molecule type" value="Genomic_DNA"/>
</dbReference>
<dbReference type="AlphaFoldDB" id="A0A3A4NQL9"/>
<keyword evidence="8 9" id="KW-0472">Membrane</keyword>
<feature type="transmembrane region" description="Helical" evidence="9">
    <location>
        <begin position="91"/>
        <end position="112"/>
    </location>
</feature>
<feature type="transmembrane region" description="Helical" evidence="9">
    <location>
        <begin position="6"/>
        <end position="24"/>
    </location>
</feature>
<dbReference type="InterPro" id="IPR038770">
    <property type="entry name" value="Na+/solute_symporter_sf"/>
</dbReference>
<dbReference type="GO" id="GO:0015297">
    <property type="term" value="F:antiporter activity"/>
    <property type="evidence" value="ECO:0007669"/>
    <property type="project" value="UniProtKB-KW"/>
</dbReference>
<evidence type="ECO:0000256" key="1">
    <source>
        <dbReference type="ARBA" id="ARBA00004651"/>
    </source>
</evidence>